<dbReference type="GO" id="GO:0008270">
    <property type="term" value="F:zinc ion binding"/>
    <property type="evidence" value="ECO:0007669"/>
    <property type="project" value="UniProtKB-KW"/>
</dbReference>
<feature type="DNA-binding region" description="Homeobox" evidence="7">
    <location>
        <begin position="2383"/>
        <end position="2416"/>
    </location>
</feature>
<feature type="compositionally biased region" description="Acidic residues" evidence="9">
    <location>
        <begin position="685"/>
        <end position="695"/>
    </location>
</feature>
<dbReference type="InterPro" id="IPR036910">
    <property type="entry name" value="HMG_box_dom_sf"/>
</dbReference>
<feature type="compositionally biased region" description="Low complexity" evidence="9">
    <location>
        <begin position="33"/>
        <end position="46"/>
    </location>
</feature>
<evidence type="ECO:0000256" key="6">
    <source>
        <dbReference type="ARBA" id="ARBA00023242"/>
    </source>
</evidence>
<feature type="compositionally biased region" description="Basic and acidic residues" evidence="9">
    <location>
        <begin position="270"/>
        <end position="279"/>
    </location>
</feature>
<feature type="DNA-binding region" description="HMG box" evidence="8">
    <location>
        <begin position="1223"/>
        <end position="1284"/>
    </location>
</feature>
<dbReference type="PROSITE" id="PS51050">
    <property type="entry name" value="ZF_CW"/>
    <property type="match status" value="1"/>
</dbReference>
<feature type="DNA-binding region" description="Homeobox" evidence="7">
    <location>
        <begin position="1789"/>
        <end position="1853"/>
    </location>
</feature>
<reference evidence="14 15" key="1">
    <citation type="submission" date="2024-10" db="EMBL/GenBank/DDBJ databases">
        <title>Updated reference genomes for cyclostephanoid diatoms.</title>
        <authorList>
            <person name="Roberts W.R."/>
            <person name="Alverson A.J."/>
        </authorList>
    </citation>
    <scope>NUCLEOTIDE SEQUENCE [LARGE SCALE GENOMIC DNA]</scope>
    <source>
        <strain evidence="14 15">AJA232-27</strain>
    </source>
</reference>
<feature type="domain" description="Homeobox" evidence="10">
    <location>
        <begin position="2521"/>
        <end position="2585"/>
    </location>
</feature>
<evidence type="ECO:0000256" key="5">
    <source>
        <dbReference type="ARBA" id="ARBA00023155"/>
    </source>
</evidence>
<keyword evidence="6 8" id="KW-0539">Nucleus</keyword>
<keyword evidence="4 8" id="KW-0238">DNA-binding</keyword>
<feature type="compositionally biased region" description="Basic residues" evidence="9">
    <location>
        <begin position="670"/>
        <end position="681"/>
    </location>
</feature>
<feature type="compositionally biased region" description="Basic and acidic residues" evidence="9">
    <location>
        <begin position="1322"/>
        <end position="1331"/>
    </location>
</feature>
<evidence type="ECO:0000259" key="12">
    <source>
        <dbReference type="PROSITE" id="PS50280"/>
    </source>
</evidence>
<feature type="compositionally biased region" description="Polar residues" evidence="9">
    <location>
        <begin position="2586"/>
        <end position="2616"/>
    </location>
</feature>
<feature type="compositionally biased region" description="Basic and acidic residues" evidence="9">
    <location>
        <begin position="1292"/>
        <end position="1305"/>
    </location>
</feature>
<feature type="compositionally biased region" description="Polar residues" evidence="9">
    <location>
        <begin position="2479"/>
        <end position="2531"/>
    </location>
</feature>
<keyword evidence="15" id="KW-1185">Reference proteome</keyword>
<feature type="domain" description="HMG box" evidence="11">
    <location>
        <begin position="1223"/>
        <end position="1284"/>
    </location>
</feature>
<keyword evidence="5 7" id="KW-0371">Homeobox</keyword>
<dbReference type="InterPro" id="IPR001214">
    <property type="entry name" value="SET_dom"/>
</dbReference>
<dbReference type="SMART" id="SM00317">
    <property type="entry name" value="SET"/>
    <property type="match status" value="1"/>
</dbReference>
<name>A0ABD3MKD2_9STRA</name>
<dbReference type="SUPFAM" id="SSF47095">
    <property type="entry name" value="HMG-box"/>
    <property type="match status" value="1"/>
</dbReference>
<feature type="compositionally biased region" description="Basic and acidic residues" evidence="9">
    <location>
        <begin position="245"/>
        <end position="255"/>
    </location>
</feature>
<evidence type="ECO:0000256" key="3">
    <source>
        <dbReference type="ARBA" id="ARBA00022833"/>
    </source>
</evidence>
<feature type="compositionally biased region" description="Basic and acidic residues" evidence="9">
    <location>
        <begin position="1940"/>
        <end position="1951"/>
    </location>
</feature>
<dbReference type="PROSITE" id="PS50280">
    <property type="entry name" value="SET"/>
    <property type="match status" value="1"/>
</dbReference>
<sequence>MAGEPSSPPREGTSPQQRRIPKKKKFTHDAVADDANANSTTANETCTLPRDDEYETVGAVDDGMKLSKFTMDVTTKEVDKSSETGVDHLKHKSAARTENTSEMIFDPPILRKGDLVRLSNEQRSGRIQGGLARITRAIFATTDDNTRAGIEIPIGYDIEYVLGGKLSNLARCDLAYTTATAEGLVDATDNSRGHLLRRRRPAAVEKEREVADSSKDKDKDKQSAGASGNEVETPTKRKPGRPPKKKTDVPAKESENVVADDSTSSSLLLSKKDKGRKSELTSGADKKHRASKTSNNNSNADENNRSKIAKLGWETRRAQEAAAAAAANKTTKPSIKSGTSKGTSGTNVKRSNKRYSNTDTSESDATSIAGHTEELSGSRRLDFYTKQRKEMEKSLQRLEKVDRFGFFLDETPPEFDENYDHDDCDDIPDGDDGSLPVANIRKDVQFPDQPPFNFLVVRKRLAAGRYNVDMVAAEVNRLREIKAMIQSSGTDEGQQVAEVDYDELKQSMCNPIAVDWDTFNADIVGMCDAALDRDPEGPSLGSGHLGWAAIKVKKMMEQMYFGYGNRRRLEVEENEARERYEKTLLSCGNTEAAMQGKWRKEAFPERKYERLQTSSVICDGLSPKDRSYAMYELETKLPDSFVGLAYTYDDSGQLSEMWMKTVADETNQDKHKKSKQRKKKKDSNDDSDSVVNEDESTAQKAAMALAKDDGVVRAQVQTTMVNLLIQVQDRVMTDLGVMHSPEARSANWDDGDRGRDYRGGGAEVEQGTHTVLSLPEVAEQEVWGIDCYTRKNVMTLIESEFTPEIAVEFVEKWLLPAINACPIDLAYKMSTAAKILEGQDPIAVARTKTNLLDDTASVSSDADGTSDEACQPCETKTDTRKIRESCVFLRDALKSKIKEHSPPWLKSAARLIRLASDSMDDDYFRIHPKGHGSVVIGEGGLKANSLVTYYRGEVYPAWRWCEKLDAIEHVQKKLNLRPNLPDFYNMAMERPKKDPRGYCLLFVDASRKSGLGSSFSHSCNPTCEVRVVSLNGKLSLSMTTLRDLEQGEELTFDYNAVTESLNEYRFAVCLCGQKKCRGSFLHYATADCYQQVLSRNSPVSARFANLVRGCMKQVMSKEDSELLLKHGFNTAAFGAVSFNHHSGVDPQSNPDSIENVPVWLRTYVADCLRYIEYERRALPVALLCNQMERMENKQPKSKASLPKKETSAPVNEFSSSKMKSVAGSKPATSYFFFLQSQREHWESIARQNYGDLKGLEFSQEVNKEASRAWSNLTDEEKLSWKKKSIADWKKNGGKEKAKLEAERQRGLKNISDGSAKSSEPAKAAEKLKGNNEGENGDNGKPAEHESLVETKSISIADADAEGFSAMEQRIQQLAQSLSRIGRVLDRHRESVCAERKDITTSIDSDRLRDLVPTPLKIMSDEEVVSWVWSDCKGVVHALFSMTTIHFPEHSLLRKILSNTKNSYPVLSAFNQYRNIHPLERKGKNSCTSTHARKLLREALLNFRMNIMDFLTLAEKSNTDVRNEKRREQARAREEKKRQGINVSEGPESSQGVTDSCSEIKSPHVSSLQFTAAEDMKQEQGLPAGLDHNDSIPPTTKERISLKNTAHDLDKQPSPANAVGEEVNASPSAGEEVMSMRGGGDECASTIRQTAAFEPSIKNPIEDTNNMLSDAASHAGLSATDVPFTVVDDVKPSSKFCSVASQSCEADDCIDVGESSVNMNVVPSNEQSESLVDEGTSQVLDVTAAPRLQDLINAVSSNRGDGIEITSSALVLTEEIPSDPTILEVESKKPRKKIVPLSQDQVSYLKDWLFDPKHILTPYPTEEEKSLMMKDIGIERSRLDSWFMKNRQKVLYPEVKPVTMKWRKEDQVHWETFRKSRYMLEATADLLLMYANTNTFFLLDPFLHFDSTPIDVYARELGNEVPSRFALNSQHGSGDNPDAAVSRDEESTEVNREGLGVDESSEIIKTNDSNSFCSPDEVIDKVTVDYTGDYVLSQLLQWFNGGIGQQKGLPDLYGCVMLPPITGCWEEIKCSEVKLPNHTRWNQYTTTEYDAVARPKLAEWIADRYQRGSPWDRELAKYFCPMSQGAPDPTLPMGSPVLDYLVTGNDENIQHVSSALRGHAGTTEQGKSKMSASDRLQSTVDDGMPAQAVANWVQCENPKCLKWRKLPWHVDVDLLPEKFFCKDNIWNLKSQNCDALEDEWDMGDAPIKFDTNDEKFEVGGVFLLSQVVELDFESNVKRIKFHFWKLPSDRDEWIVVGSPRIAPHKLKAKSSQPANDIEPAVAPSNDFTIMDSDHGNLANVVNLLPDLRNQSAMPMQDIPDDSKDVIPDGSTNTVEKTCNSSDGVFDGSSVLTESGNLSQPTSLRKLEIYMKTWLTSPEGNLFPTLAQKEKITQATGIDKKRLEGWFFRARKRIKKQESMNAIAKTETNLTAESSASGLENKLLNELNPPAGPLTSMSVSDSSTSGQSSKKKSISRKDVESANNRTPVNAMSQSSPSSPTVPLKSQMNDPFTNAGVSNHDVSNESSLQSKGLTQEAKNYLSRWLSEHSANPYPTREEKDAMMTILGISSERQLEGWFCRARKQKKKNSNSTDQDPQSQVPNQASTEIETTNSLRPPDN</sequence>
<feature type="compositionally biased region" description="Polar residues" evidence="9">
    <location>
        <begin position="1546"/>
        <end position="1563"/>
    </location>
</feature>
<dbReference type="Gene3D" id="3.30.40.100">
    <property type="match status" value="1"/>
</dbReference>
<feature type="region of interest" description="Disordered" evidence="9">
    <location>
        <begin position="1192"/>
        <end position="1218"/>
    </location>
</feature>
<evidence type="ECO:0000313" key="14">
    <source>
        <dbReference type="EMBL" id="KAL3763274.1"/>
    </source>
</evidence>
<evidence type="ECO:0000313" key="15">
    <source>
        <dbReference type="Proteomes" id="UP001530293"/>
    </source>
</evidence>
<dbReference type="CDD" id="cd00086">
    <property type="entry name" value="homeodomain"/>
    <property type="match status" value="2"/>
</dbReference>
<dbReference type="PROSITE" id="PS50071">
    <property type="entry name" value="HOMEOBOX_2"/>
    <property type="match status" value="3"/>
</dbReference>
<evidence type="ECO:0000256" key="1">
    <source>
        <dbReference type="ARBA" id="ARBA00022723"/>
    </source>
</evidence>
<dbReference type="CDD" id="cd00084">
    <property type="entry name" value="HMG-box_SF"/>
    <property type="match status" value="1"/>
</dbReference>
<dbReference type="SUPFAM" id="SSF82199">
    <property type="entry name" value="SET domain"/>
    <property type="match status" value="1"/>
</dbReference>
<evidence type="ECO:0000259" key="13">
    <source>
        <dbReference type="PROSITE" id="PS51050"/>
    </source>
</evidence>
<dbReference type="PROSITE" id="PS50118">
    <property type="entry name" value="HMG_BOX_2"/>
    <property type="match status" value="1"/>
</dbReference>
<dbReference type="PANTHER" id="PTHR46655:SF1">
    <property type="entry name" value="HISTONE-LYSINE N-METHYLTRANSFERASE ATXR3"/>
    <property type="match status" value="1"/>
</dbReference>
<dbReference type="Pfam" id="PF00856">
    <property type="entry name" value="SET"/>
    <property type="match status" value="1"/>
</dbReference>
<dbReference type="InterPro" id="IPR001356">
    <property type="entry name" value="HD"/>
</dbReference>
<feature type="compositionally biased region" description="Polar residues" evidence="9">
    <location>
        <begin position="354"/>
        <end position="366"/>
    </location>
</feature>
<dbReference type="Pfam" id="PF07496">
    <property type="entry name" value="zf-CW"/>
    <property type="match status" value="1"/>
</dbReference>
<feature type="domain" description="Homeobox" evidence="10">
    <location>
        <begin position="2381"/>
        <end position="2415"/>
    </location>
</feature>
<organism evidence="14 15">
    <name type="scientific">Discostella pseudostelligera</name>
    <dbReference type="NCBI Taxonomy" id="259834"/>
    <lineage>
        <taxon>Eukaryota</taxon>
        <taxon>Sar</taxon>
        <taxon>Stramenopiles</taxon>
        <taxon>Ochrophyta</taxon>
        <taxon>Bacillariophyta</taxon>
        <taxon>Coscinodiscophyceae</taxon>
        <taxon>Thalassiosirophycidae</taxon>
        <taxon>Stephanodiscales</taxon>
        <taxon>Stephanodiscaceae</taxon>
        <taxon>Discostella</taxon>
    </lineage>
</organism>
<dbReference type="Gene3D" id="1.10.30.10">
    <property type="entry name" value="High mobility group box domain"/>
    <property type="match status" value="1"/>
</dbReference>
<feature type="region of interest" description="Disordered" evidence="9">
    <location>
        <begin position="1"/>
        <end position="46"/>
    </location>
</feature>
<feature type="region of interest" description="Disordered" evidence="9">
    <location>
        <begin position="665"/>
        <end position="695"/>
    </location>
</feature>
<feature type="compositionally biased region" description="Low complexity" evidence="9">
    <location>
        <begin position="2454"/>
        <end position="2466"/>
    </location>
</feature>
<evidence type="ECO:0000259" key="10">
    <source>
        <dbReference type="PROSITE" id="PS50071"/>
    </source>
</evidence>
<dbReference type="InterPro" id="IPR008422">
    <property type="entry name" value="KN_HD"/>
</dbReference>
<dbReference type="InterPro" id="IPR011124">
    <property type="entry name" value="Znf_CW"/>
</dbReference>
<feature type="compositionally biased region" description="Basic and acidic residues" evidence="9">
    <location>
        <begin position="1518"/>
        <end position="1537"/>
    </location>
</feature>
<dbReference type="GO" id="GO:0003677">
    <property type="term" value="F:DNA binding"/>
    <property type="evidence" value="ECO:0007669"/>
    <property type="project" value="UniProtKB-UniRule"/>
</dbReference>
<dbReference type="SMART" id="SM00389">
    <property type="entry name" value="HOX"/>
    <property type="match status" value="3"/>
</dbReference>
<feature type="DNA-binding region" description="Homeobox" evidence="7">
    <location>
        <begin position="2523"/>
        <end position="2586"/>
    </location>
</feature>
<dbReference type="InterPro" id="IPR009057">
    <property type="entry name" value="Homeodomain-like_sf"/>
</dbReference>
<feature type="region of interest" description="Disordered" evidence="9">
    <location>
        <begin position="1292"/>
        <end position="1342"/>
    </location>
</feature>
<dbReference type="InterPro" id="IPR045606">
    <property type="entry name" value="ATXR3_C"/>
</dbReference>
<feature type="compositionally biased region" description="Low complexity" evidence="9">
    <location>
        <begin position="260"/>
        <end position="269"/>
    </location>
</feature>
<dbReference type="Gene3D" id="2.170.270.10">
    <property type="entry name" value="SET domain"/>
    <property type="match status" value="1"/>
</dbReference>
<feature type="region of interest" description="Disordered" evidence="9">
    <location>
        <begin position="1518"/>
        <end position="1563"/>
    </location>
</feature>
<feature type="compositionally biased region" description="Basic and acidic residues" evidence="9">
    <location>
        <begin position="202"/>
        <end position="222"/>
    </location>
</feature>
<evidence type="ECO:0000259" key="11">
    <source>
        <dbReference type="PROSITE" id="PS50118"/>
    </source>
</evidence>
<accession>A0ABD3MKD2</accession>
<dbReference type="InterPro" id="IPR009071">
    <property type="entry name" value="HMG_box_dom"/>
</dbReference>
<feature type="region of interest" description="Disordered" evidence="9">
    <location>
        <begin position="2577"/>
        <end position="2616"/>
    </location>
</feature>
<feature type="region of interest" description="Disordered" evidence="9">
    <location>
        <begin position="1604"/>
        <end position="1640"/>
    </location>
</feature>
<dbReference type="Gene3D" id="1.10.10.60">
    <property type="entry name" value="Homeodomain-like"/>
    <property type="match status" value="3"/>
</dbReference>
<dbReference type="EMBL" id="JALLBG020000124">
    <property type="protein sequence ID" value="KAL3763274.1"/>
    <property type="molecule type" value="Genomic_DNA"/>
</dbReference>
<protein>
    <submittedName>
        <fullName evidence="14">Uncharacterized protein</fullName>
    </submittedName>
</protein>
<evidence type="ECO:0000256" key="8">
    <source>
        <dbReference type="PROSITE-ProRule" id="PRU00267"/>
    </source>
</evidence>
<feature type="compositionally biased region" description="Polar residues" evidence="9">
    <location>
        <begin position="1208"/>
        <end position="1218"/>
    </location>
</feature>
<comment type="caution">
    <text evidence="14">The sequence shown here is derived from an EMBL/GenBank/DDBJ whole genome shotgun (WGS) entry which is preliminary data.</text>
</comment>
<feature type="region of interest" description="Disordered" evidence="9">
    <location>
        <begin position="1924"/>
        <end position="1957"/>
    </location>
</feature>
<feature type="non-terminal residue" evidence="14">
    <location>
        <position position="2616"/>
    </location>
</feature>
<evidence type="ECO:0000256" key="2">
    <source>
        <dbReference type="ARBA" id="ARBA00022771"/>
    </source>
</evidence>
<gene>
    <name evidence="14" type="ORF">ACHAWU_008977</name>
</gene>
<dbReference type="GO" id="GO:0005634">
    <property type="term" value="C:nucleus"/>
    <property type="evidence" value="ECO:0007669"/>
    <property type="project" value="UniProtKB-SubCell"/>
</dbReference>
<dbReference type="SUPFAM" id="SSF46689">
    <property type="entry name" value="Homeodomain-like"/>
    <property type="match status" value="2"/>
</dbReference>
<dbReference type="PANTHER" id="PTHR46655">
    <property type="entry name" value="HISTONE-LYSINE N-METHYLTRANSFERASE ATXR3"/>
    <property type="match status" value="1"/>
</dbReference>
<comment type="subcellular location">
    <subcellularLocation>
        <location evidence="7">Nucleus</location>
    </subcellularLocation>
</comment>
<feature type="region of interest" description="Disordered" evidence="9">
    <location>
        <begin position="2441"/>
        <end position="2531"/>
    </location>
</feature>
<proteinExistence type="predicted"/>
<dbReference type="Proteomes" id="UP001530293">
    <property type="component" value="Unassembled WGS sequence"/>
</dbReference>
<feature type="compositionally biased region" description="Low complexity" evidence="9">
    <location>
        <begin position="321"/>
        <end position="346"/>
    </location>
</feature>
<keyword evidence="2" id="KW-0863">Zinc-finger</keyword>
<feature type="domain" description="CW-type" evidence="13">
    <location>
        <begin position="2145"/>
        <end position="2200"/>
    </location>
</feature>
<evidence type="ECO:0000256" key="4">
    <source>
        <dbReference type="ARBA" id="ARBA00023125"/>
    </source>
</evidence>
<keyword evidence="1" id="KW-0479">Metal-binding</keyword>
<evidence type="ECO:0000256" key="9">
    <source>
        <dbReference type="SAM" id="MobiDB-lite"/>
    </source>
</evidence>
<dbReference type="Pfam" id="PF05920">
    <property type="entry name" value="Homeobox_KN"/>
    <property type="match status" value="2"/>
</dbReference>
<feature type="domain" description="Homeobox" evidence="10">
    <location>
        <begin position="1787"/>
        <end position="1852"/>
    </location>
</feature>
<keyword evidence="3" id="KW-0862">Zinc</keyword>
<evidence type="ECO:0000256" key="7">
    <source>
        <dbReference type="PROSITE-ProRule" id="PRU00108"/>
    </source>
</evidence>
<dbReference type="Pfam" id="PF19633">
    <property type="entry name" value="SDG2_C"/>
    <property type="match status" value="1"/>
</dbReference>
<feature type="domain" description="SET" evidence="12">
    <location>
        <begin position="871"/>
        <end position="1055"/>
    </location>
</feature>
<dbReference type="InterPro" id="IPR046341">
    <property type="entry name" value="SET_dom_sf"/>
</dbReference>
<feature type="region of interest" description="Disordered" evidence="9">
    <location>
        <begin position="192"/>
        <end position="374"/>
    </location>
</feature>